<name>A0A8H4VVC3_9HELO</name>
<evidence type="ECO:0000256" key="1">
    <source>
        <dbReference type="ARBA" id="ARBA00004123"/>
    </source>
</evidence>
<feature type="domain" description="Transcription factor TFIID subunit 8 C-terminal" evidence="9">
    <location>
        <begin position="183"/>
        <end position="231"/>
    </location>
</feature>
<dbReference type="InterPro" id="IPR009072">
    <property type="entry name" value="Histone-fold"/>
</dbReference>
<comment type="subcellular location">
    <subcellularLocation>
        <location evidence="1">Nucleus</location>
    </subcellularLocation>
</comment>
<evidence type="ECO:0000256" key="4">
    <source>
        <dbReference type="ARBA" id="ARBA00023015"/>
    </source>
</evidence>
<evidence type="ECO:0000256" key="3">
    <source>
        <dbReference type="ARBA" id="ARBA00017307"/>
    </source>
</evidence>
<dbReference type="Pfam" id="PF10406">
    <property type="entry name" value="TAF8_C"/>
    <property type="match status" value="1"/>
</dbReference>
<dbReference type="CDD" id="cd08049">
    <property type="entry name" value="TAF8"/>
    <property type="match status" value="1"/>
</dbReference>
<evidence type="ECO:0000313" key="11">
    <source>
        <dbReference type="Proteomes" id="UP000566819"/>
    </source>
</evidence>
<gene>
    <name evidence="10" type="ORF">G7Y89_g14134</name>
</gene>
<dbReference type="Gene3D" id="1.10.20.10">
    <property type="entry name" value="Histone, subunit A"/>
    <property type="match status" value="1"/>
</dbReference>
<dbReference type="InterPro" id="IPR019473">
    <property type="entry name" value="TFIID_su8_C"/>
</dbReference>
<evidence type="ECO:0000259" key="8">
    <source>
        <dbReference type="Pfam" id="PF07524"/>
    </source>
</evidence>
<proteinExistence type="inferred from homology"/>
<keyword evidence="4" id="KW-0805">Transcription regulation</keyword>
<evidence type="ECO:0000256" key="5">
    <source>
        <dbReference type="ARBA" id="ARBA00023163"/>
    </source>
</evidence>
<sequence>MAPISPVSRKRSTPSHSDDDIADEPISKKRCVEPTFPHTPPPEELLGAKVGGITLFNDDPKLLLHRSIAIALQHVGFDGGTPEVMEAFAAEVETYVEHFLSKLTTHMNNARRAQPIPLDFEYAFASFNLPLASLEPHLKPPVPASKTRIQLEAQKPEESSTFSAGALLGKELSGESDKKIKPYIPGNFPSFPSKHTYKWTEKESARETDPRKIREEAAKAARQGEEALRRLVNVGKNGKEKSAKKAAGKDPRRKMRYNLWEKTMEEFTSGKQDSVPGEANQHDDRSMNVNSERQYYRKGALTKKKPPPEVV</sequence>
<protein>
    <recommendedName>
        <fullName evidence="3">Transcription initiation factor TFIID subunit 8</fullName>
    </recommendedName>
</protein>
<feature type="region of interest" description="Disordered" evidence="7">
    <location>
        <begin position="261"/>
        <end position="311"/>
    </location>
</feature>
<feature type="compositionally biased region" description="Basic and acidic residues" evidence="7">
    <location>
        <begin position="237"/>
        <end position="250"/>
    </location>
</feature>
<dbReference type="Pfam" id="PF07524">
    <property type="entry name" value="Bromo_TP"/>
    <property type="match status" value="1"/>
</dbReference>
<keyword evidence="11" id="KW-1185">Reference proteome</keyword>
<dbReference type="Proteomes" id="UP000566819">
    <property type="component" value="Unassembled WGS sequence"/>
</dbReference>
<keyword evidence="5" id="KW-0804">Transcription</keyword>
<dbReference type="AlphaFoldDB" id="A0A8H4VVC3"/>
<dbReference type="GO" id="GO:0046982">
    <property type="term" value="F:protein heterodimerization activity"/>
    <property type="evidence" value="ECO:0007669"/>
    <property type="project" value="InterPro"/>
</dbReference>
<dbReference type="PANTHER" id="PTHR46469">
    <property type="entry name" value="TRANSCRIPTION INITIATION FACTOR TFIID SUBUNIT 8"/>
    <property type="match status" value="1"/>
</dbReference>
<dbReference type="InterPro" id="IPR037818">
    <property type="entry name" value="TAF8"/>
</dbReference>
<comment type="caution">
    <text evidence="10">The sequence shown here is derived from an EMBL/GenBank/DDBJ whole genome shotgun (WGS) entry which is preliminary data.</text>
</comment>
<keyword evidence="6" id="KW-0539">Nucleus</keyword>
<feature type="region of interest" description="Disordered" evidence="7">
    <location>
        <begin position="236"/>
        <end position="255"/>
    </location>
</feature>
<dbReference type="OrthoDB" id="2193813at2759"/>
<feature type="domain" description="Bromodomain associated" evidence="8">
    <location>
        <begin position="63"/>
        <end position="129"/>
    </location>
</feature>
<dbReference type="InterPro" id="IPR006565">
    <property type="entry name" value="BTP"/>
</dbReference>
<dbReference type="GO" id="GO:0005669">
    <property type="term" value="C:transcription factor TFIID complex"/>
    <property type="evidence" value="ECO:0007669"/>
    <property type="project" value="InterPro"/>
</dbReference>
<feature type="region of interest" description="Disordered" evidence="7">
    <location>
        <begin position="1"/>
        <end position="44"/>
    </location>
</feature>
<reference evidence="10 11" key="1">
    <citation type="submission" date="2020-03" db="EMBL/GenBank/DDBJ databases">
        <title>Draft Genome Sequence of Cudoniella acicularis.</title>
        <authorList>
            <person name="Buettner E."/>
            <person name="Kellner H."/>
        </authorList>
    </citation>
    <scope>NUCLEOTIDE SEQUENCE [LARGE SCALE GENOMIC DNA]</scope>
    <source>
        <strain evidence="10 11">DSM 108380</strain>
    </source>
</reference>
<dbReference type="EMBL" id="JAAMPI010001791">
    <property type="protein sequence ID" value="KAF4624041.1"/>
    <property type="molecule type" value="Genomic_DNA"/>
</dbReference>
<accession>A0A8H4VVC3</accession>
<comment type="similarity">
    <text evidence="2">Belongs to the TAF8 family.</text>
</comment>
<dbReference type="GO" id="GO:0006367">
    <property type="term" value="P:transcription initiation at RNA polymerase II promoter"/>
    <property type="evidence" value="ECO:0007669"/>
    <property type="project" value="TreeGrafter"/>
</dbReference>
<dbReference type="PANTHER" id="PTHR46469:SF1">
    <property type="entry name" value="TRANSCRIPTION INITIATION FACTOR TFIID SUBUNIT 8"/>
    <property type="match status" value="1"/>
</dbReference>
<evidence type="ECO:0000256" key="7">
    <source>
        <dbReference type="SAM" id="MobiDB-lite"/>
    </source>
</evidence>
<evidence type="ECO:0000256" key="2">
    <source>
        <dbReference type="ARBA" id="ARBA00008767"/>
    </source>
</evidence>
<organism evidence="10 11">
    <name type="scientific">Cudoniella acicularis</name>
    <dbReference type="NCBI Taxonomy" id="354080"/>
    <lineage>
        <taxon>Eukaryota</taxon>
        <taxon>Fungi</taxon>
        <taxon>Dikarya</taxon>
        <taxon>Ascomycota</taxon>
        <taxon>Pezizomycotina</taxon>
        <taxon>Leotiomycetes</taxon>
        <taxon>Helotiales</taxon>
        <taxon>Tricladiaceae</taxon>
        <taxon>Cudoniella</taxon>
    </lineage>
</organism>
<evidence type="ECO:0000256" key="6">
    <source>
        <dbReference type="ARBA" id="ARBA00023242"/>
    </source>
</evidence>
<dbReference type="CDD" id="cd00076">
    <property type="entry name" value="HFD_SF"/>
    <property type="match status" value="1"/>
</dbReference>
<evidence type="ECO:0000259" key="9">
    <source>
        <dbReference type="Pfam" id="PF10406"/>
    </source>
</evidence>
<evidence type="ECO:0000313" key="10">
    <source>
        <dbReference type="EMBL" id="KAF4624041.1"/>
    </source>
</evidence>